<sequence>MLTSVSLWAPQGARFGSIMQNSPRDSQKYAGLRATDQLSEADLELINALQIAPRVTWQDAGRILGVRPATLAARWERIESQGLAWITCYGVGDPTEMTLAFVDVDCAPGSTPAVAEALNAIPEVQTVELPAGHHDCVLTVFTATLADYAQRVAPAILAIPGVERVQTSLGSRLHQAGHSWRIAALGPKKSAAFAELAARGAAEGPLSPAARDLLPLLARDGRATAAQMAKALGRTPSTVQRQLARVLGSGLIAFRCDVAQNAVGFPVTCTWYARVPPGQHAAAAAAVRSLRSVRLAASITGQANFLVTMWLRSVADVMTAELALQEKVPGIELLESLVLLRVTKRMGVLLGADGRAEGRVAMPREAMPAGLD</sequence>
<dbReference type="GO" id="GO:0043565">
    <property type="term" value="F:sequence-specific DNA binding"/>
    <property type="evidence" value="ECO:0007669"/>
    <property type="project" value="TreeGrafter"/>
</dbReference>
<dbReference type="AlphaFoldDB" id="A0A127A542"/>
<dbReference type="EMBL" id="CP014518">
    <property type="protein sequence ID" value="AMM34021.1"/>
    <property type="molecule type" value="Genomic_DNA"/>
</dbReference>
<dbReference type="PATRIC" id="fig|37927.3.peg.3449"/>
<dbReference type="PANTHER" id="PTHR30154:SF34">
    <property type="entry name" value="TRANSCRIPTIONAL REGULATOR AZLB"/>
    <property type="match status" value="1"/>
</dbReference>
<dbReference type="InterPro" id="IPR019887">
    <property type="entry name" value="Tscrpt_reg_AsnC/Lrp_C"/>
</dbReference>
<feature type="domain" description="Transcription regulator AsnC/Lrp ligand binding" evidence="1">
    <location>
        <begin position="102"/>
        <end position="169"/>
    </location>
</feature>
<proteinExistence type="predicted"/>
<protein>
    <submittedName>
        <fullName evidence="2">Transcriptional regulator, AsnC family</fullName>
    </submittedName>
</protein>
<dbReference type="Proteomes" id="UP000070134">
    <property type="component" value="Chromosome"/>
</dbReference>
<dbReference type="InterPro" id="IPR019888">
    <property type="entry name" value="Tscrpt_reg_AsnC-like"/>
</dbReference>
<organism evidence="2 3">
    <name type="scientific">Sinomonas atrocyanea</name>
    <dbReference type="NCBI Taxonomy" id="37927"/>
    <lineage>
        <taxon>Bacteria</taxon>
        <taxon>Bacillati</taxon>
        <taxon>Actinomycetota</taxon>
        <taxon>Actinomycetes</taxon>
        <taxon>Micrococcales</taxon>
        <taxon>Micrococcaceae</taxon>
        <taxon>Sinomonas</taxon>
    </lineage>
</organism>
<name>A0A127A542_9MICC</name>
<dbReference type="GO" id="GO:0043200">
    <property type="term" value="P:response to amino acid"/>
    <property type="evidence" value="ECO:0007669"/>
    <property type="project" value="TreeGrafter"/>
</dbReference>
<evidence type="ECO:0000313" key="3">
    <source>
        <dbReference type="Proteomes" id="UP000070134"/>
    </source>
</evidence>
<evidence type="ECO:0000313" key="2">
    <source>
        <dbReference type="EMBL" id="AMM34021.1"/>
    </source>
</evidence>
<dbReference type="SMART" id="SM00344">
    <property type="entry name" value="HTH_ASNC"/>
    <property type="match status" value="1"/>
</dbReference>
<dbReference type="PANTHER" id="PTHR30154">
    <property type="entry name" value="LEUCINE-RESPONSIVE REGULATORY PROTEIN"/>
    <property type="match status" value="1"/>
</dbReference>
<keyword evidence="3" id="KW-1185">Reference proteome</keyword>
<dbReference type="InterPro" id="IPR036390">
    <property type="entry name" value="WH_DNA-bd_sf"/>
</dbReference>
<dbReference type="STRING" id="37927.SA2016_3360"/>
<dbReference type="Pfam" id="PF01037">
    <property type="entry name" value="AsnC_trans_reg"/>
    <property type="match status" value="1"/>
</dbReference>
<dbReference type="Gene3D" id="3.30.70.920">
    <property type="match status" value="2"/>
</dbReference>
<dbReference type="SUPFAM" id="SSF46785">
    <property type="entry name" value="Winged helix' DNA-binding domain"/>
    <property type="match status" value="1"/>
</dbReference>
<dbReference type="KEGG" id="satk:SA2016_3360"/>
<dbReference type="InterPro" id="IPR011008">
    <property type="entry name" value="Dimeric_a/b-barrel"/>
</dbReference>
<gene>
    <name evidence="2" type="ORF">SA2016_3360</name>
</gene>
<evidence type="ECO:0000259" key="1">
    <source>
        <dbReference type="Pfam" id="PF01037"/>
    </source>
</evidence>
<dbReference type="InterPro" id="IPR036388">
    <property type="entry name" value="WH-like_DNA-bd_sf"/>
</dbReference>
<dbReference type="GO" id="GO:0005829">
    <property type="term" value="C:cytosol"/>
    <property type="evidence" value="ECO:0007669"/>
    <property type="project" value="TreeGrafter"/>
</dbReference>
<dbReference type="Gene3D" id="1.10.10.10">
    <property type="entry name" value="Winged helix-like DNA-binding domain superfamily/Winged helix DNA-binding domain"/>
    <property type="match status" value="2"/>
</dbReference>
<dbReference type="Pfam" id="PF13412">
    <property type="entry name" value="HTH_24"/>
    <property type="match status" value="1"/>
</dbReference>
<accession>A0A127A542</accession>
<reference evidence="2 3" key="1">
    <citation type="submission" date="2016-02" db="EMBL/GenBank/DDBJ databases">
        <title>Complete genome of Sinomonas atrocyanea KCTC 3377.</title>
        <authorList>
            <person name="Kim K.M."/>
        </authorList>
    </citation>
    <scope>NUCLEOTIDE SEQUENCE [LARGE SCALE GENOMIC DNA]</scope>
    <source>
        <strain evidence="2 3">KCTC 3377</strain>
    </source>
</reference>
<dbReference type="SUPFAM" id="SSF54909">
    <property type="entry name" value="Dimeric alpha+beta barrel"/>
    <property type="match status" value="2"/>
</dbReference>